<dbReference type="PROSITE" id="PS50405">
    <property type="entry name" value="GST_CTER"/>
    <property type="match status" value="1"/>
</dbReference>
<dbReference type="SUPFAM" id="SSF52833">
    <property type="entry name" value="Thioredoxin-like"/>
    <property type="match status" value="1"/>
</dbReference>
<dbReference type="InterPro" id="IPR036282">
    <property type="entry name" value="Glutathione-S-Trfase_C_sf"/>
</dbReference>
<dbReference type="SFLD" id="SFLDG01148">
    <property type="entry name" value="Xi_(cytGST)"/>
    <property type="match status" value="1"/>
</dbReference>
<dbReference type="InterPro" id="IPR010987">
    <property type="entry name" value="Glutathione-S-Trfase_C-like"/>
</dbReference>
<organism evidence="2 3">
    <name type="scientific">Loigolactobacillus jiayinensis</name>
    <dbReference type="NCBI Taxonomy" id="2486016"/>
    <lineage>
        <taxon>Bacteria</taxon>
        <taxon>Bacillati</taxon>
        <taxon>Bacillota</taxon>
        <taxon>Bacilli</taxon>
        <taxon>Lactobacillales</taxon>
        <taxon>Lactobacillaceae</taxon>
        <taxon>Loigolactobacillus</taxon>
    </lineage>
</organism>
<dbReference type="CDD" id="cd03190">
    <property type="entry name" value="GST_C_Omega_like"/>
    <property type="match status" value="1"/>
</dbReference>
<dbReference type="RefSeq" id="WP_125553689.1">
    <property type="nucleotide sequence ID" value="NZ_JBHSSL010000101.1"/>
</dbReference>
<dbReference type="PANTHER" id="PTHR32419:SF6">
    <property type="entry name" value="GLUTATHIONE S-TRANSFERASE OMEGA-LIKE 1-RELATED"/>
    <property type="match status" value="1"/>
</dbReference>
<dbReference type="SUPFAM" id="SSF47616">
    <property type="entry name" value="GST C-terminal domain-like"/>
    <property type="match status" value="1"/>
</dbReference>
<feature type="domain" description="GST C-terminal" evidence="1">
    <location>
        <begin position="197"/>
        <end position="327"/>
    </location>
</feature>
<dbReference type="EC" id="1.8.5.-" evidence="2"/>
<dbReference type="Proteomes" id="UP001596289">
    <property type="component" value="Unassembled WGS sequence"/>
</dbReference>
<dbReference type="InterPro" id="IPR036249">
    <property type="entry name" value="Thioredoxin-like_sf"/>
</dbReference>
<dbReference type="Gene3D" id="1.20.1050.10">
    <property type="match status" value="1"/>
</dbReference>
<evidence type="ECO:0000313" key="3">
    <source>
        <dbReference type="Proteomes" id="UP001596289"/>
    </source>
</evidence>
<dbReference type="GO" id="GO:0016491">
    <property type="term" value="F:oxidoreductase activity"/>
    <property type="evidence" value="ECO:0007669"/>
    <property type="project" value="UniProtKB-KW"/>
</dbReference>
<dbReference type="Pfam" id="PF13410">
    <property type="entry name" value="GST_C_2"/>
    <property type="match status" value="1"/>
</dbReference>
<protein>
    <submittedName>
        <fullName evidence="2">Glutathione S-transferase family protein</fullName>
        <ecNumber evidence="2">1.8.5.-</ecNumber>
    </submittedName>
</protein>
<keyword evidence="3" id="KW-1185">Reference proteome</keyword>
<dbReference type="EMBL" id="JBHSSL010000101">
    <property type="protein sequence ID" value="MFC6171238.1"/>
    <property type="molecule type" value="Genomic_DNA"/>
</dbReference>
<sequence>MAEDLKAILSQVNTDDSGVSCSIDFSQEQKNEKTEPESSHIAFSEDAHEITEDGHFQRQANYFTGRFGNKSGEFPVETGRYRLIWSQTCPWSQRAVIARALLGLEDAISLGEVGPVRSDHGWTFAKSLTGLDPVLGVADLPTIYQRSDPSYTGRATVPAIVDLTTGKVVNNDYFTLTNQLEVAFKPLHKTDAPDLYPEKLRSEIDDLNDIIFHEVNNGVYKAGFAQSQAAYEEAYDVLFKRLDWLENRLSQQRYLFGDQLTDSDIRLYVTLARFDVAYYPVFHTNRNLLRDFPNLWAYARGLYQKPEFGASTNFTGIKQGYQLLNKVNNPYNLLAVGPDEKDWLVPDQRKFN</sequence>
<dbReference type="PANTHER" id="PTHR32419">
    <property type="entry name" value="GLUTATHIONYL-HYDROQUINONE REDUCTASE"/>
    <property type="match status" value="1"/>
</dbReference>
<keyword evidence="2" id="KW-0560">Oxidoreductase</keyword>
<comment type="caution">
    <text evidence="2">The sequence shown here is derived from an EMBL/GenBank/DDBJ whole genome shotgun (WGS) entry which is preliminary data.</text>
</comment>
<dbReference type="SFLD" id="SFLDS00019">
    <property type="entry name" value="Glutathione_Transferase_(cytos"/>
    <property type="match status" value="1"/>
</dbReference>
<dbReference type="Pfam" id="PF13409">
    <property type="entry name" value="GST_N_2"/>
    <property type="match status" value="1"/>
</dbReference>
<proteinExistence type="predicted"/>
<dbReference type="PIRSF" id="PIRSF015753">
    <property type="entry name" value="GST"/>
    <property type="match status" value="1"/>
</dbReference>
<name>A0ABW1RHQ2_9LACO</name>
<gene>
    <name evidence="2" type="ORF">ACFQGP_11820</name>
</gene>
<dbReference type="InterPro" id="IPR040079">
    <property type="entry name" value="Glutathione_S-Trfase"/>
</dbReference>
<dbReference type="SFLD" id="SFLDG01206">
    <property type="entry name" value="Xi.1"/>
    <property type="match status" value="1"/>
</dbReference>
<accession>A0ABW1RHQ2</accession>
<dbReference type="InterPro" id="IPR004045">
    <property type="entry name" value="Glutathione_S-Trfase_N"/>
</dbReference>
<dbReference type="Gene3D" id="3.40.30.10">
    <property type="entry name" value="Glutaredoxin"/>
    <property type="match status" value="1"/>
</dbReference>
<dbReference type="InterPro" id="IPR016639">
    <property type="entry name" value="GST_Omega/GSH"/>
</dbReference>
<evidence type="ECO:0000313" key="2">
    <source>
        <dbReference type="EMBL" id="MFC6171238.1"/>
    </source>
</evidence>
<dbReference type="InterPro" id="IPR047047">
    <property type="entry name" value="GST_Omega-like_C"/>
</dbReference>
<evidence type="ECO:0000259" key="1">
    <source>
        <dbReference type="PROSITE" id="PS50405"/>
    </source>
</evidence>
<reference evidence="3" key="1">
    <citation type="journal article" date="2019" name="Int. J. Syst. Evol. Microbiol.">
        <title>The Global Catalogue of Microorganisms (GCM) 10K type strain sequencing project: providing services to taxonomists for standard genome sequencing and annotation.</title>
        <authorList>
            <consortium name="The Broad Institute Genomics Platform"/>
            <consortium name="The Broad Institute Genome Sequencing Center for Infectious Disease"/>
            <person name="Wu L."/>
            <person name="Ma J."/>
        </authorList>
    </citation>
    <scope>NUCLEOTIDE SEQUENCE [LARGE SCALE GENOMIC DNA]</scope>
    <source>
        <strain evidence="3">CCM 8904</strain>
    </source>
</reference>